<dbReference type="EMBL" id="LCRB01000002">
    <property type="protein sequence ID" value="KKW26835.1"/>
    <property type="molecule type" value="Genomic_DNA"/>
</dbReference>
<dbReference type="InterPro" id="IPR050437">
    <property type="entry name" value="Ribos_protein_bS1-like"/>
</dbReference>
<dbReference type="PATRIC" id="fig|1620414.3.peg.395"/>
<dbReference type="InterPro" id="IPR035104">
    <property type="entry name" value="Ribosomal_protein_S1-like"/>
</dbReference>
<evidence type="ECO:0000313" key="5">
    <source>
        <dbReference type="EMBL" id="KKW26835.1"/>
    </source>
</evidence>
<evidence type="ECO:0000256" key="2">
    <source>
        <dbReference type="ARBA" id="ARBA00022980"/>
    </source>
</evidence>
<evidence type="ECO:0000259" key="4">
    <source>
        <dbReference type="PROSITE" id="PS50126"/>
    </source>
</evidence>
<dbReference type="PROSITE" id="PS50126">
    <property type="entry name" value="S1"/>
    <property type="match status" value="4"/>
</dbReference>
<keyword evidence="3" id="KW-0687">Ribonucleoprotein</keyword>
<dbReference type="Pfam" id="PF00575">
    <property type="entry name" value="S1"/>
    <property type="match status" value="4"/>
</dbReference>
<feature type="domain" description="S1 motif" evidence="4">
    <location>
        <begin position="36"/>
        <end position="104"/>
    </location>
</feature>
<dbReference type="SUPFAM" id="SSF47789">
    <property type="entry name" value="C-terminal domain of RNA polymerase alpha subunit"/>
    <property type="match status" value="1"/>
</dbReference>
<dbReference type="CDD" id="cd05688">
    <property type="entry name" value="S1_RPS1_repeat_ec3"/>
    <property type="match status" value="1"/>
</dbReference>
<sequence length="442" mass="47598">MGTTRQIFVAPKSKTTSPFAQLLDAAESTLRIYKAADLVVGEVTAITKNRIWVEIDGGRFIGMISNRELQEEGISAPDYHVGDRITASVLLPENDDGFMVLSLRDALENKGWEALERRRTADEIFEVKVVEANRGGLIVEADGLRGFLPVSQLAPEHYPRVGSDKDEILNRLAKFEGKMLQVKVLDLDKSVNKLIFSERVARKGEFDELVAGINVGDTLEGKVSGVVDFGIFVNLGKLEGLVHISEISWGKVDHPSNFTKVGDTINVVVIGIEEDKISLSMKRLQPDPWLDVISKFSIGQAVEAEVTQIMPFGVFVKVGVEGVDGLIHISELAHEHVTDPASVVAVGDKLKLKVIDLGPDSHRLGLSLKATQSPKVAGPTEAVPAPVGDLASLGLTPALVKKLQTAGIGTVFELEGKSEAELESLPGIGKATAAKIVAAMKH</sequence>
<gene>
    <name evidence="5" type="ORF">VF00_C0002G0160</name>
</gene>
<dbReference type="Proteomes" id="UP000034913">
    <property type="component" value="Unassembled WGS sequence"/>
</dbReference>
<feature type="domain" description="S1 motif" evidence="4">
    <location>
        <begin position="122"/>
        <end position="199"/>
    </location>
</feature>
<dbReference type="SUPFAM" id="SSF50249">
    <property type="entry name" value="Nucleic acid-binding proteins"/>
    <property type="match status" value="4"/>
</dbReference>
<dbReference type="Gene3D" id="2.40.50.140">
    <property type="entry name" value="Nucleic acid-binding proteins"/>
    <property type="match status" value="4"/>
</dbReference>
<evidence type="ECO:0000313" key="6">
    <source>
        <dbReference type="Proteomes" id="UP000034913"/>
    </source>
</evidence>
<keyword evidence="2" id="KW-0689">Ribosomal protein</keyword>
<dbReference type="AlphaFoldDB" id="A0A0G1X7M7"/>
<reference evidence="5 6" key="1">
    <citation type="journal article" date="2015" name="Nature">
        <title>rRNA introns, odd ribosomes, and small enigmatic genomes across a large radiation of phyla.</title>
        <authorList>
            <person name="Brown C.T."/>
            <person name="Hug L.A."/>
            <person name="Thomas B.C."/>
            <person name="Sharon I."/>
            <person name="Castelle C.J."/>
            <person name="Singh A."/>
            <person name="Wilkins M.J."/>
            <person name="Williams K.H."/>
            <person name="Banfield J.F."/>
        </authorList>
    </citation>
    <scope>NUCLEOTIDE SEQUENCE [LARGE SCALE GENOMIC DNA]</scope>
</reference>
<dbReference type="GO" id="GO:0003735">
    <property type="term" value="F:structural constituent of ribosome"/>
    <property type="evidence" value="ECO:0007669"/>
    <property type="project" value="TreeGrafter"/>
</dbReference>
<proteinExistence type="inferred from homology"/>
<dbReference type="PANTHER" id="PTHR10724:SF7">
    <property type="entry name" value="SMALL RIBOSOMAL SUBUNIT PROTEIN BS1C"/>
    <property type="match status" value="1"/>
</dbReference>
<evidence type="ECO:0000256" key="3">
    <source>
        <dbReference type="ARBA" id="ARBA00023274"/>
    </source>
</evidence>
<dbReference type="Gene3D" id="1.10.150.20">
    <property type="entry name" value="5' to 3' exonuclease, C-terminal subdomain"/>
    <property type="match status" value="1"/>
</dbReference>
<dbReference type="InterPro" id="IPR003029">
    <property type="entry name" value="S1_domain"/>
</dbReference>
<organism evidence="5 6">
    <name type="scientific">candidate division Kazan bacterium GW2011_GWB1_52_7</name>
    <dbReference type="NCBI Taxonomy" id="1620414"/>
    <lineage>
        <taxon>Bacteria</taxon>
        <taxon>Bacteria division Kazan-3B-28</taxon>
    </lineage>
</organism>
<dbReference type="Pfam" id="PF14520">
    <property type="entry name" value="HHH_5"/>
    <property type="match status" value="1"/>
</dbReference>
<dbReference type="GO" id="GO:0003729">
    <property type="term" value="F:mRNA binding"/>
    <property type="evidence" value="ECO:0007669"/>
    <property type="project" value="TreeGrafter"/>
</dbReference>
<feature type="domain" description="S1 motif" evidence="4">
    <location>
        <begin position="299"/>
        <end position="369"/>
    </location>
</feature>
<dbReference type="GO" id="GO:0006412">
    <property type="term" value="P:translation"/>
    <property type="evidence" value="ECO:0007669"/>
    <property type="project" value="TreeGrafter"/>
</dbReference>
<evidence type="ECO:0000256" key="1">
    <source>
        <dbReference type="ARBA" id="ARBA00006767"/>
    </source>
</evidence>
<dbReference type="PANTHER" id="PTHR10724">
    <property type="entry name" value="30S RIBOSOMAL PROTEIN S1"/>
    <property type="match status" value="1"/>
</dbReference>
<name>A0A0G1X7M7_UNCK3</name>
<comment type="caution">
    <text evidence="5">The sequence shown here is derived from an EMBL/GenBank/DDBJ whole genome shotgun (WGS) entry which is preliminary data.</text>
</comment>
<comment type="similarity">
    <text evidence="1">Belongs to the bacterial ribosomal protein bS1 family.</text>
</comment>
<dbReference type="SMART" id="SM00316">
    <property type="entry name" value="S1"/>
    <property type="match status" value="4"/>
</dbReference>
<protein>
    <submittedName>
        <fullName evidence="5">RNA binding S1 domain protein</fullName>
    </submittedName>
</protein>
<dbReference type="CDD" id="cd04465">
    <property type="entry name" value="S1_RPS1_repeat_ec2_hs2"/>
    <property type="match status" value="1"/>
</dbReference>
<dbReference type="GO" id="GO:0022627">
    <property type="term" value="C:cytosolic small ribosomal subunit"/>
    <property type="evidence" value="ECO:0007669"/>
    <property type="project" value="TreeGrafter"/>
</dbReference>
<accession>A0A0G1X7M7</accession>
<dbReference type="InterPro" id="IPR012340">
    <property type="entry name" value="NA-bd_OB-fold"/>
</dbReference>
<feature type="domain" description="S1 motif" evidence="4">
    <location>
        <begin position="216"/>
        <end position="282"/>
    </location>
</feature>
<dbReference type="PRINTS" id="PR00681">
    <property type="entry name" value="RIBOSOMALS1"/>
</dbReference>